<evidence type="ECO:0000256" key="6">
    <source>
        <dbReference type="NCBIfam" id="TIGR01048"/>
    </source>
</evidence>
<dbReference type="InterPro" id="IPR000183">
    <property type="entry name" value="Orn/DAP/Arg_de-COase"/>
</dbReference>
<gene>
    <name evidence="5 12" type="primary">lysA</name>
    <name evidence="12" type="ORF">ENR23_14265</name>
</gene>
<feature type="binding site" evidence="5">
    <location>
        <position position="447"/>
    </location>
    <ligand>
        <name>substrate</name>
    </ligand>
</feature>
<feature type="binding site" evidence="5">
    <location>
        <position position="447"/>
    </location>
    <ligand>
        <name>pyridoxal 5'-phosphate</name>
        <dbReference type="ChEBI" id="CHEBI:597326"/>
    </ligand>
</feature>
<comment type="catalytic activity">
    <reaction evidence="5 8">
        <text>meso-2,6-diaminopimelate + H(+) = L-lysine + CO2</text>
        <dbReference type="Rhea" id="RHEA:15101"/>
        <dbReference type="ChEBI" id="CHEBI:15378"/>
        <dbReference type="ChEBI" id="CHEBI:16526"/>
        <dbReference type="ChEBI" id="CHEBI:32551"/>
        <dbReference type="ChEBI" id="CHEBI:57791"/>
        <dbReference type="EC" id="4.1.1.20"/>
    </reaction>
</comment>
<keyword evidence="4 5" id="KW-0456">Lyase</keyword>
<evidence type="ECO:0000313" key="12">
    <source>
        <dbReference type="EMBL" id="HGZ44543.1"/>
    </source>
</evidence>
<dbReference type="PROSITE" id="PS00879">
    <property type="entry name" value="ODR_DC_2_2"/>
    <property type="match status" value="1"/>
</dbReference>
<feature type="binding site" evidence="5">
    <location>
        <position position="314"/>
    </location>
    <ligand>
        <name>pyridoxal 5'-phosphate</name>
        <dbReference type="ChEBI" id="CHEBI:597326"/>
    </ligand>
</feature>
<feature type="modified residue" description="N6-(pyridoxal phosphate)lysine" evidence="5 7">
    <location>
        <position position="135"/>
    </location>
</feature>
<comment type="subunit">
    <text evidence="5">Homodimer.</text>
</comment>
<feature type="domain" description="Orn/DAP/Arg decarboxylase 2 N-terminal" evidence="11">
    <location>
        <begin position="111"/>
        <end position="356"/>
    </location>
</feature>
<dbReference type="PRINTS" id="PR01179">
    <property type="entry name" value="ODADCRBXLASE"/>
</dbReference>
<sequence length="499" mass="51558">MRRGGGGRAAPRRGVEGGRALGARRARRARGPAPRRCGARCAARGRRGVSQLQPARRPRRGVAPAVARGRGVSGVPGPAPAPGGVDLAAAHAALVRRHPGTRAFWIYDLDAFAARARAFRDAVAPLDPLVALALKANALPALLERAAACGLGADAVSLGELWLARAAGFAAGRTVLNGNGRTPEEAAWAAREGLFAVNADAVEELDLLERAAREAGRALRVALRVNPGIGAGGHPHVTTGDEEAKFGVAPAEALAAWASRSRWPSLALEGLHVHVGSQLLDPGPLERAAEVALALADESARRGAPLGWIDLGGGFGVDYAGAGRDFPLAAWGERLVERARGRGLTWVFEPGRWLTAPVGVLVAEVLAVKARDGRRFVTLAAGMNDLLRPALYGARHRIVPVRPRPGPLSPADVVGPVCESADVFAGALPLPPLAPGDLLAVLDAGAYGASMASTYNGRGRLAELVAEGGRAWIAAVPEPPEALAARAVREPLALPPPPA</sequence>
<dbReference type="PANTHER" id="PTHR43727:SF2">
    <property type="entry name" value="GROUP IV DECARBOXYLASE"/>
    <property type="match status" value="1"/>
</dbReference>
<comment type="pathway">
    <text evidence="5 8">Amino-acid biosynthesis; L-lysine biosynthesis via DAP pathway; L-lysine from DL-2,6-diaminopimelate: step 1/1.</text>
</comment>
<dbReference type="UniPathway" id="UPA00034">
    <property type="reaction ID" value="UER00027"/>
</dbReference>
<evidence type="ECO:0000256" key="2">
    <source>
        <dbReference type="ARBA" id="ARBA00022793"/>
    </source>
</evidence>
<dbReference type="Gene3D" id="3.20.20.10">
    <property type="entry name" value="Alanine racemase"/>
    <property type="match status" value="1"/>
</dbReference>
<dbReference type="EMBL" id="DSQF01000030">
    <property type="protein sequence ID" value="HGZ44543.1"/>
    <property type="molecule type" value="Genomic_DNA"/>
</dbReference>
<evidence type="ECO:0000259" key="11">
    <source>
        <dbReference type="Pfam" id="PF02784"/>
    </source>
</evidence>
<evidence type="ECO:0000256" key="7">
    <source>
        <dbReference type="PIRSR" id="PIRSR600183-50"/>
    </source>
</evidence>
<dbReference type="NCBIfam" id="TIGR01048">
    <property type="entry name" value="lysA"/>
    <property type="match status" value="1"/>
</dbReference>
<feature type="binding site" evidence="5">
    <location>
        <position position="352"/>
    </location>
    <ligand>
        <name>substrate</name>
    </ligand>
</feature>
<comment type="caution">
    <text evidence="12">The sequence shown here is derived from an EMBL/GenBank/DDBJ whole genome shotgun (WGS) entry which is preliminary data.</text>
</comment>
<dbReference type="HAMAP" id="MF_02120">
    <property type="entry name" value="LysA"/>
    <property type="match status" value="1"/>
</dbReference>
<dbReference type="Pfam" id="PF02784">
    <property type="entry name" value="Orn_Arg_deC_N"/>
    <property type="match status" value="1"/>
</dbReference>
<feature type="domain" description="Orn/DAP/Arg decarboxylase 2 C-terminal" evidence="10">
    <location>
        <begin position="106"/>
        <end position="445"/>
    </location>
</feature>
<feature type="compositionally biased region" description="Low complexity" evidence="9">
    <location>
        <begin position="61"/>
        <end position="78"/>
    </location>
</feature>
<dbReference type="FunFam" id="3.20.20.10:FF:000003">
    <property type="entry name" value="Diaminopimelate decarboxylase"/>
    <property type="match status" value="1"/>
</dbReference>
<dbReference type="PANTHER" id="PTHR43727">
    <property type="entry name" value="DIAMINOPIMELATE DECARBOXYLASE"/>
    <property type="match status" value="1"/>
</dbReference>
<dbReference type="SUPFAM" id="SSF50621">
    <property type="entry name" value="Alanine racemase C-terminal domain-like"/>
    <property type="match status" value="1"/>
</dbReference>
<keyword evidence="5 8" id="KW-0457">Lysine biosynthesis</keyword>
<evidence type="ECO:0000256" key="9">
    <source>
        <dbReference type="SAM" id="MobiDB-lite"/>
    </source>
</evidence>
<keyword evidence="2 5" id="KW-0210">Decarboxylase</keyword>
<dbReference type="InterPro" id="IPR002986">
    <property type="entry name" value="DAP_deCOOHase_LysA"/>
</dbReference>
<dbReference type="InterPro" id="IPR029066">
    <property type="entry name" value="PLP-binding_barrel"/>
</dbReference>
<evidence type="ECO:0000256" key="4">
    <source>
        <dbReference type="ARBA" id="ARBA00023239"/>
    </source>
</evidence>
<dbReference type="Gene3D" id="2.40.37.10">
    <property type="entry name" value="Lyase, Ornithine Decarboxylase, Chain A, domain 1"/>
    <property type="match status" value="1"/>
</dbReference>
<evidence type="ECO:0000256" key="3">
    <source>
        <dbReference type="ARBA" id="ARBA00022898"/>
    </source>
</evidence>
<comment type="cofactor">
    <cofactor evidence="1 5 7 8">
        <name>pyridoxal 5'-phosphate</name>
        <dbReference type="ChEBI" id="CHEBI:597326"/>
    </cofactor>
</comment>
<dbReference type="PRINTS" id="PR01181">
    <property type="entry name" value="DAPDCRBXLASE"/>
</dbReference>
<feature type="binding site" evidence="5">
    <location>
        <position position="392"/>
    </location>
    <ligand>
        <name>substrate</name>
    </ligand>
</feature>
<dbReference type="GO" id="GO:0008836">
    <property type="term" value="F:diaminopimelate decarboxylase activity"/>
    <property type="evidence" value="ECO:0007669"/>
    <property type="project" value="UniProtKB-UniRule"/>
</dbReference>
<protein>
    <recommendedName>
        <fullName evidence="5 6">Diaminopimelate decarboxylase</fullName>
        <shortName evidence="5">DAP decarboxylase</shortName>
        <shortName evidence="5">DAPDC</shortName>
        <ecNumber evidence="5 6">4.1.1.20</ecNumber>
    </recommendedName>
</protein>
<accession>A0A832MNV5</accession>
<comment type="function">
    <text evidence="5">Specifically catalyzes the decarboxylation of meso-diaminopimelate (meso-DAP) to L-lysine.</text>
</comment>
<dbReference type="GO" id="GO:0030170">
    <property type="term" value="F:pyridoxal phosphate binding"/>
    <property type="evidence" value="ECO:0007669"/>
    <property type="project" value="UniProtKB-UniRule"/>
</dbReference>
<feature type="binding site" evidence="5">
    <location>
        <position position="388"/>
    </location>
    <ligand>
        <name>substrate</name>
    </ligand>
</feature>
<feature type="binding site" evidence="5">
    <location>
        <begin position="349"/>
        <end position="352"/>
    </location>
    <ligand>
        <name>pyridoxal 5'-phosphate</name>
        <dbReference type="ChEBI" id="CHEBI:597326"/>
    </ligand>
</feature>
<feature type="binding site" evidence="5">
    <location>
        <position position="419"/>
    </location>
    <ligand>
        <name>substrate</name>
    </ligand>
</feature>
<evidence type="ECO:0000256" key="8">
    <source>
        <dbReference type="RuleBase" id="RU003738"/>
    </source>
</evidence>
<feature type="active site" description="Proton donor" evidence="7">
    <location>
        <position position="418"/>
    </location>
</feature>
<dbReference type="InterPro" id="IPR022643">
    <property type="entry name" value="De-COase2_C"/>
</dbReference>
<keyword evidence="3 5" id="KW-0663">Pyridoxal phosphate</keyword>
<feature type="region of interest" description="Disordered" evidence="9">
    <location>
        <begin position="1"/>
        <end position="78"/>
    </location>
</feature>
<dbReference type="SUPFAM" id="SSF51419">
    <property type="entry name" value="PLP-binding barrel"/>
    <property type="match status" value="1"/>
</dbReference>
<name>A0A832MNV5_UNCEI</name>
<proteinExistence type="inferred from homology"/>
<feature type="compositionally biased region" description="Low complexity" evidence="9">
    <location>
        <begin position="31"/>
        <end position="42"/>
    </location>
</feature>
<comment type="similarity">
    <text evidence="5">Belongs to the Orn/Lys/Arg decarboxylase class-II family. LysA subfamily.</text>
</comment>
<dbReference type="InterPro" id="IPR022644">
    <property type="entry name" value="De-COase2_N"/>
</dbReference>
<dbReference type="InterPro" id="IPR022657">
    <property type="entry name" value="De-COase2_CS"/>
</dbReference>
<evidence type="ECO:0000259" key="10">
    <source>
        <dbReference type="Pfam" id="PF00278"/>
    </source>
</evidence>
<dbReference type="AlphaFoldDB" id="A0A832MNV5"/>
<dbReference type="CDD" id="cd06828">
    <property type="entry name" value="PLPDE_III_DapDC"/>
    <property type="match status" value="1"/>
</dbReference>
<dbReference type="Pfam" id="PF00278">
    <property type="entry name" value="Orn_DAP_Arg_deC"/>
    <property type="match status" value="1"/>
</dbReference>
<dbReference type="InterPro" id="IPR009006">
    <property type="entry name" value="Ala_racemase/Decarboxylase_C"/>
</dbReference>
<reference evidence="12" key="1">
    <citation type="journal article" date="2020" name="mSystems">
        <title>Genome- and Community-Level Interaction Insights into Carbon Utilization and Element Cycling Functions of Hydrothermarchaeota in Hydrothermal Sediment.</title>
        <authorList>
            <person name="Zhou Z."/>
            <person name="Liu Y."/>
            <person name="Xu W."/>
            <person name="Pan J."/>
            <person name="Luo Z.H."/>
            <person name="Li M."/>
        </authorList>
    </citation>
    <scope>NUCLEOTIDE SEQUENCE [LARGE SCALE GENOMIC DNA]</scope>
    <source>
        <strain evidence="12">SpSt-381</strain>
    </source>
</reference>
<evidence type="ECO:0000256" key="5">
    <source>
        <dbReference type="HAMAP-Rule" id="MF_02120"/>
    </source>
</evidence>
<dbReference type="EC" id="4.1.1.20" evidence="5 6"/>
<dbReference type="GO" id="GO:0009089">
    <property type="term" value="P:lysine biosynthetic process via diaminopimelate"/>
    <property type="evidence" value="ECO:0007669"/>
    <property type="project" value="UniProtKB-UniRule"/>
</dbReference>
<keyword evidence="5" id="KW-0028">Amino-acid biosynthesis</keyword>
<organism evidence="12">
    <name type="scientific">Eiseniibacteriota bacterium</name>
    <dbReference type="NCBI Taxonomy" id="2212470"/>
    <lineage>
        <taxon>Bacteria</taxon>
        <taxon>Candidatus Eiseniibacteriota</taxon>
    </lineage>
</organism>
<evidence type="ECO:0000256" key="1">
    <source>
        <dbReference type="ARBA" id="ARBA00001933"/>
    </source>
</evidence>